<keyword evidence="1" id="KW-0285">Flavoprotein</keyword>
<dbReference type="Gene3D" id="3.50.50.60">
    <property type="entry name" value="FAD/NAD(P)-binding domain"/>
    <property type="match status" value="2"/>
</dbReference>
<dbReference type="AlphaFoldDB" id="B8DNP9"/>
<feature type="domain" description="Rhodanese" evidence="3">
    <location>
        <begin position="535"/>
        <end position="621"/>
    </location>
</feature>
<evidence type="ECO:0000313" key="4">
    <source>
        <dbReference type="EMBL" id="ACL07106.1"/>
    </source>
</evidence>
<dbReference type="SUPFAM" id="SSF51905">
    <property type="entry name" value="FAD/NAD(P)-binding domain"/>
    <property type="match status" value="1"/>
</dbReference>
<dbReference type="SMART" id="SM00450">
    <property type="entry name" value="RHOD"/>
    <property type="match status" value="1"/>
</dbReference>
<dbReference type="KEGG" id="dvm:DvMF_0145"/>
<dbReference type="SUPFAM" id="SSF52821">
    <property type="entry name" value="Rhodanese/Cell cycle control phosphatase"/>
    <property type="match status" value="1"/>
</dbReference>
<dbReference type="eggNOG" id="COG0607">
    <property type="taxonomic scope" value="Bacteria"/>
</dbReference>
<dbReference type="Pfam" id="PF07992">
    <property type="entry name" value="Pyr_redox_2"/>
    <property type="match status" value="1"/>
</dbReference>
<dbReference type="SUPFAM" id="SSF55424">
    <property type="entry name" value="FAD/NAD-linked reductases, dimerisation (C-terminal) domain"/>
    <property type="match status" value="1"/>
</dbReference>
<dbReference type="InterPro" id="IPR050229">
    <property type="entry name" value="GlpE_sulfurtransferase"/>
</dbReference>
<dbReference type="OrthoDB" id="9802991at2"/>
<dbReference type="PANTHER" id="PTHR43031:SF1">
    <property type="entry name" value="PYRIDINE NUCLEOTIDE-DISULPHIDE OXIDOREDUCTASE"/>
    <property type="match status" value="1"/>
</dbReference>
<evidence type="ECO:0000256" key="1">
    <source>
        <dbReference type="ARBA" id="ARBA00022630"/>
    </source>
</evidence>
<gene>
    <name evidence="4" type="ordered locus">DvMF_0145</name>
</gene>
<dbReference type="InterPro" id="IPR001763">
    <property type="entry name" value="Rhodanese-like_dom"/>
</dbReference>
<dbReference type="InterPro" id="IPR036873">
    <property type="entry name" value="Rhodanese-like_dom_sf"/>
</dbReference>
<dbReference type="GO" id="GO:0016491">
    <property type="term" value="F:oxidoreductase activity"/>
    <property type="evidence" value="ECO:0007669"/>
    <property type="project" value="InterPro"/>
</dbReference>
<dbReference type="STRING" id="883.DvMF_0145"/>
<proteinExistence type="predicted"/>
<dbReference type="HOGENOM" id="CLU_439245_0_0_7"/>
<dbReference type="InterPro" id="IPR023753">
    <property type="entry name" value="FAD/NAD-binding_dom"/>
</dbReference>
<evidence type="ECO:0000259" key="3">
    <source>
        <dbReference type="PROSITE" id="PS50206"/>
    </source>
</evidence>
<organism evidence="4">
    <name type="scientific">Nitratidesulfovibrio vulgaris (strain DSM 19637 / Miyazaki F)</name>
    <name type="common">Desulfovibrio vulgaris</name>
    <dbReference type="NCBI Taxonomy" id="883"/>
    <lineage>
        <taxon>Bacteria</taxon>
        <taxon>Pseudomonadati</taxon>
        <taxon>Thermodesulfobacteriota</taxon>
        <taxon>Desulfovibrionia</taxon>
        <taxon>Desulfovibrionales</taxon>
        <taxon>Desulfovibrionaceae</taxon>
        <taxon>Nitratidesulfovibrio</taxon>
    </lineage>
</organism>
<dbReference type="Gene3D" id="3.30.390.30">
    <property type="match status" value="1"/>
</dbReference>
<evidence type="ECO:0000256" key="2">
    <source>
        <dbReference type="ARBA" id="ARBA00022827"/>
    </source>
</evidence>
<protein>
    <submittedName>
        <fullName evidence="4">FAD-dependent pyridine nucleotide-disulphide oxidoreductase</fullName>
    </submittedName>
</protein>
<dbReference type="Pfam" id="PF00581">
    <property type="entry name" value="Rhodanese"/>
    <property type="match status" value="1"/>
</dbReference>
<dbReference type="CDD" id="cd00158">
    <property type="entry name" value="RHOD"/>
    <property type="match status" value="1"/>
</dbReference>
<dbReference type="InterPro" id="IPR016156">
    <property type="entry name" value="FAD/NAD-linked_Rdtase_dimer_sf"/>
</dbReference>
<dbReference type="PROSITE" id="PS50206">
    <property type="entry name" value="RHODANESE_3"/>
    <property type="match status" value="1"/>
</dbReference>
<keyword evidence="2" id="KW-0274">FAD</keyword>
<reference evidence="4" key="1">
    <citation type="submission" date="2008-10" db="EMBL/GenBank/DDBJ databases">
        <title>Complete sequence of Desulfovibrio vulgaris str. 'Miyazaki F'.</title>
        <authorList>
            <person name="Lucas S."/>
            <person name="Copeland A."/>
            <person name="Lapidus A."/>
            <person name="Glavina del Rio T."/>
            <person name="Dalin E."/>
            <person name="Tice H."/>
            <person name="Bruce D."/>
            <person name="Goodwin L."/>
            <person name="Pitluck S."/>
            <person name="Sims D."/>
            <person name="Brettin T."/>
            <person name="Detter J.C."/>
            <person name="Han C."/>
            <person name="Larimer F."/>
            <person name="Land M."/>
            <person name="Hauser L."/>
            <person name="Kyrpides N."/>
            <person name="Mikhailova N."/>
            <person name="Hazen T.C."/>
            <person name="Richardson P."/>
        </authorList>
    </citation>
    <scope>NUCLEOTIDE SEQUENCE</scope>
    <source>
        <strain evidence="4">Miyazaki F</strain>
    </source>
</reference>
<sequence>MRRIVVIGSGVGAGKLAARVKRLLPGCEVNMILPEAEGDGTGSGGPFSAHIAGRRASRVLLAAREVGVLDAAELSVDLDANTVITGSSRGRLAVRYDQLALEIDATPRIPRALRGAPNVFAWPCADATGLDGLLAERVAAGACRAVVVGQGAEALEALRLARAAGATPVWVRTRAAVGDAANAVDADMWRHAARMARRNGVETMNWTGVAMERMGALPAEGGGFAALVAVGPDGSDLRVEGDLFIWTSPMVVQNPALTLDGISLDDTGRIDVDGCLRTGAPGVYVFGTGVGVERMAPDGSVERAAAVPAEVPGLIRALADHLASIDGSGASVAPARGVAACPAGDLAAELARPDASAIEGVSAEQAADLAVDLAAALGDCPCRLPALGSVHGEGPGVTVSAVGLGSAACVRTEVETEFSVYATPAVEGGSARDDDDAAAWGGLPAGHAVKLLAAKSGGALLGAQVVGRDAELCAAVVSAASLALRAGMRVADLAQAELPGGAGELLRRAAAVLSNKLAGRYFGITSDEFIASREAGAEFFTLDLRSAPDWRAGHVPDAYNIPHTQLRKRLQDEVPRFTPIVLVAATSDAAWSVACMLGGLGATDLYVLDGGMAFWPHALEKA</sequence>
<name>B8DNP9_NITV9</name>
<dbReference type="eggNOG" id="COG1249">
    <property type="taxonomic scope" value="Bacteria"/>
</dbReference>
<dbReference type="PANTHER" id="PTHR43031">
    <property type="entry name" value="FAD-DEPENDENT OXIDOREDUCTASE"/>
    <property type="match status" value="1"/>
</dbReference>
<dbReference type="PRINTS" id="PR00368">
    <property type="entry name" value="FADPNR"/>
</dbReference>
<accession>B8DNP9</accession>
<dbReference type="InterPro" id="IPR036188">
    <property type="entry name" value="FAD/NAD-bd_sf"/>
</dbReference>
<dbReference type="Gene3D" id="3.40.250.10">
    <property type="entry name" value="Rhodanese-like domain"/>
    <property type="match status" value="1"/>
</dbReference>
<dbReference type="EMBL" id="CP001197">
    <property type="protein sequence ID" value="ACL07106.1"/>
    <property type="molecule type" value="Genomic_DNA"/>
</dbReference>